<proteinExistence type="predicted"/>
<evidence type="ECO:0000313" key="2">
    <source>
        <dbReference type="Proteomes" id="UP000236327"/>
    </source>
</evidence>
<dbReference type="EMBL" id="LYMM01000043">
    <property type="protein sequence ID" value="PNU03813.1"/>
    <property type="molecule type" value="Genomic_DNA"/>
</dbReference>
<keyword evidence="2" id="KW-1185">Reference proteome</keyword>
<gene>
    <name evidence="1" type="ORF">A8V01_22195</name>
</gene>
<accession>A0A2K2FYG2</accession>
<reference evidence="1 2" key="1">
    <citation type="submission" date="2016-05" db="EMBL/GenBank/DDBJ databases">
        <title>Complete genome sequence of Novosphingobium guangzhouense SA925(T).</title>
        <authorList>
            <person name="Sha S."/>
        </authorList>
    </citation>
    <scope>NUCLEOTIDE SEQUENCE [LARGE SCALE GENOMIC DNA]</scope>
    <source>
        <strain evidence="1 2">SA925</strain>
    </source>
</reference>
<evidence type="ECO:0000313" key="1">
    <source>
        <dbReference type="EMBL" id="PNU03813.1"/>
    </source>
</evidence>
<dbReference type="Proteomes" id="UP000236327">
    <property type="component" value="Unassembled WGS sequence"/>
</dbReference>
<comment type="caution">
    <text evidence="1">The sequence shown here is derived from an EMBL/GenBank/DDBJ whole genome shotgun (WGS) entry which is preliminary data.</text>
</comment>
<organism evidence="1 2">
    <name type="scientific">Novosphingobium guangzhouense</name>
    <dbReference type="NCBI Taxonomy" id="1850347"/>
    <lineage>
        <taxon>Bacteria</taxon>
        <taxon>Pseudomonadati</taxon>
        <taxon>Pseudomonadota</taxon>
        <taxon>Alphaproteobacteria</taxon>
        <taxon>Sphingomonadales</taxon>
        <taxon>Sphingomonadaceae</taxon>
        <taxon>Novosphingobium</taxon>
    </lineage>
</organism>
<name>A0A2K2FYG2_9SPHN</name>
<protein>
    <submittedName>
        <fullName evidence="1">Uncharacterized protein</fullName>
    </submittedName>
</protein>
<sequence length="59" mass="6345">MIATLLQREGLLSMEELGGKLGIYGVISAETSREEGLILAAWSGMLSSMAGDLPKFHKH</sequence>
<dbReference type="AlphaFoldDB" id="A0A2K2FYG2"/>